<evidence type="ECO:0000256" key="1">
    <source>
        <dbReference type="ARBA" id="ARBA00007865"/>
    </source>
</evidence>
<keyword evidence="3" id="KW-1185">Reference proteome</keyword>
<accession>A0A8S9XGS4</accession>
<proteinExistence type="inferred from homology"/>
<dbReference type="Gene3D" id="3.50.30.50">
    <property type="entry name" value="Putative cyclase"/>
    <property type="match status" value="1"/>
</dbReference>
<name>A0A8S9XGS4_APOLU</name>
<dbReference type="EMBL" id="WIXP02000007">
    <property type="protein sequence ID" value="KAF6208240.1"/>
    <property type="molecule type" value="Genomic_DNA"/>
</dbReference>
<reference evidence="2" key="1">
    <citation type="journal article" date="2021" name="Mol. Ecol. Resour.">
        <title>Apolygus lucorum genome provides insights into omnivorousness and mesophyll feeding.</title>
        <authorList>
            <person name="Liu Y."/>
            <person name="Liu H."/>
            <person name="Wang H."/>
            <person name="Huang T."/>
            <person name="Liu B."/>
            <person name="Yang B."/>
            <person name="Yin L."/>
            <person name="Li B."/>
            <person name="Zhang Y."/>
            <person name="Zhang S."/>
            <person name="Jiang F."/>
            <person name="Zhang X."/>
            <person name="Ren Y."/>
            <person name="Wang B."/>
            <person name="Wang S."/>
            <person name="Lu Y."/>
            <person name="Wu K."/>
            <person name="Fan W."/>
            <person name="Wang G."/>
        </authorList>
    </citation>
    <scope>NUCLEOTIDE SEQUENCE</scope>
    <source>
        <strain evidence="2">12Hb</strain>
    </source>
</reference>
<dbReference type="SUPFAM" id="SSF102198">
    <property type="entry name" value="Putative cyclase"/>
    <property type="match status" value="1"/>
</dbReference>
<evidence type="ECO:0000313" key="2">
    <source>
        <dbReference type="EMBL" id="KAF6208240.1"/>
    </source>
</evidence>
<evidence type="ECO:0008006" key="4">
    <source>
        <dbReference type="Google" id="ProtNLM"/>
    </source>
</evidence>
<sequence length="265" mass="29348">MFYSVRTVIIARPADEMKPSILLVVLAEVWCLTLGALPSGPIDLGYGYDEKTIEYPGGEKFNYRKMWAGNNPAGVFYAANDFATAEHCGTHLDAPYHFNKNGRKVGDIPLDRLITKAILVDAVKETGNNDSYVLPAAKLDEWVKINGEIPDKSVILVKFGWSTRYPNRQEYLGPSDTDLRFPGLTEEAAKWIVDSKKFVGLGVDSASFDDPRNEEYPVHKLVLGNDLYGLENVNLNFDLPPVFDIIVMPIKLVNGTGGPARIIAL</sequence>
<dbReference type="OrthoDB" id="7108654at2759"/>
<dbReference type="Pfam" id="PF04199">
    <property type="entry name" value="Cyclase"/>
    <property type="match status" value="1"/>
</dbReference>
<dbReference type="AlphaFoldDB" id="A0A8S9XGS4"/>
<organism evidence="2 3">
    <name type="scientific">Apolygus lucorum</name>
    <name type="common">Small green plant bug</name>
    <name type="synonym">Lygocoris lucorum</name>
    <dbReference type="NCBI Taxonomy" id="248454"/>
    <lineage>
        <taxon>Eukaryota</taxon>
        <taxon>Metazoa</taxon>
        <taxon>Ecdysozoa</taxon>
        <taxon>Arthropoda</taxon>
        <taxon>Hexapoda</taxon>
        <taxon>Insecta</taxon>
        <taxon>Pterygota</taxon>
        <taxon>Neoptera</taxon>
        <taxon>Paraneoptera</taxon>
        <taxon>Hemiptera</taxon>
        <taxon>Heteroptera</taxon>
        <taxon>Panheteroptera</taxon>
        <taxon>Cimicomorpha</taxon>
        <taxon>Miridae</taxon>
        <taxon>Mirini</taxon>
        <taxon>Apolygus</taxon>
    </lineage>
</organism>
<protein>
    <recommendedName>
        <fullName evidence="4">Cyclase</fullName>
    </recommendedName>
</protein>
<evidence type="ECO:0000313" key="3">
    <source>
        <dbReference type="Proteomes" id="UP000466442"/>
    </source>
</evidence>
<dbReference type="InterPro" id="IPR007325">
    <property type="entry name" value="KFase/CYL"/>
</dbReference>
<comment type="similarity">
    <text evidence="1">Belongs to the Cyclase 1 superfamily.</text>
</comment>
<dbReference type="PANTHER" id="PTHR31118:SF12">
    <property type="entry name" value="CYCLASE-LIKE PROTEIN 2"/>
    <property type="match status" value="1"/>
</dbReference>
<dbReference type="PANTHER" id="PTHR31118">
    <property type="entry name" value="CYCLASE-LIKE PROTEIN 2"/>
    <property type="match status" value="1"/>
</dbReference>
<dbReference type="GO" id="GO:0019441">
    <property type="term" value="P:L-tryptophan catabolic process to kynurenine"/>
    <property type="evidence" value="ECO:0007669"/>
    <property type="project" value="InterPro"/>
</dbReference>
<dbReference type="Proteomes" id="UP000466442">
    <property type="component" value="Unassembled WGS sequence"/>
</dbReference>
<dbReference type="InterPro" id="IPR037175">
    <property type="entry name" value="KFase_sf"/>
</dbReference>
<gene>
    <name evidence="2" type="ORF">GE061_016692</name>
</gene>
<comment type="caution">
    <text evidence="2">The sequence shown here is derived from an EMBL/GenBank/DDBJ whole genome shotgun (WGS) entry which is preliminary data.</text>
</comment>
<dbReference type="GO" id="GO:0004061">
    <property type="term" value="F:arylformamidase activity"/>
    <property type="evidence" value="ECO:0007669"/>
    <property type="project" value="InterPro"/>
</dbReference>